<proteinExistence type="predicted"/>
<organism evidence="1 2">
    <name type="scientific">Triparma strigata</name>
    <dbReference type="NCBI Taxonomy" id="1606541"/>
    <lineage>
        <taxon>Eukaryota</taxon>
        <taxon>Sar</taxon>
        <taxon>Stramenopiles</taxon>
        <taxon>Ochrophyta</taxon>
        <taxon>Bolidophyceae</taxon>
        <taxon>Parmales</taxon>
        <taxon>Triparmaceae</taxon>
        <taxon>Triparma</taxon>
    </lineage>
</organism>
<keyword evidence="2" id="KW-1185">Reference proteome</keyword>
<dbReference type="OrthoDB" id="193290at2759"/>
<protein>
    <submittedName>
        <fullName evidence="1">Uncharacterized protein</fullName>
    </submittedName>
</protein>
<comment type="caution">
    <text evidence="1">The sequence shown here is derived from an EMBL/GenBank/DDBJ whole genome shotgun (WGS) entry which is preliminary data.</text>
</comment>
<sequence>MAALCLLLRPATSYITPKTAFEADASIRYYTKILKIKNLNELNESQMQQMEVNAKSIYLARKAISREKHQQAEKIYVNLIDRQLERGYEALDVPAFAATALLLALHQQRQGAKKRARATFNLFFRIASDFYADESEFVHSNPSAEEEFVSGEVCSARVLQAFALFESKEHLMHKSEFLIKKAIEFDPSIKSLLKWKVFSEFDDHNGDDS</sequence>
<evidence type="ECO:0000313" key="1">
    <source>
        <dbReference type="EMBL" id="GMH54256.1"/>
    </source>
</evidence>
<dbReference type="EMBL" id="BRXY01000026">
    <property type="protein sequence ID" value="GMH54256.1"/>
    <property type="molecule type" value="Genomic_DNA"/>
</dbReference>
<reference evidence="2" key="1">
    <citation type="journal article" date="2023" name="Commun. Biol.">
        <title>Genome analysis of Parmales, the sister group of diatoms, reveals the evolutionary specialization of diatoms from phago-mixotrophs to photoautotrophs.</title>
        <authorList>
            <person name="Ban H."/>
            <person name="Sato S."/>
            <person name="Yoshikawa S."/>
            <person name="Yamada K."/>
            <person name="Nakamura Y."/>
            <person name="Ichinomiya M."/>
            <person name="Sato N."/>
            <person name="Blanc-Mathieu R."/>
            <person name="Endo H."/>
            <person name="Kuwata A."/>
            <person name="Ogata H."/>
        </authorList>
    </citation>
    <scope>NUCLEOTIDE SEQUENCE [LARGE SCALE GENOMIC DNA]</scope>
    <source>
        <strain evidence="2">NIES 3701</strain>
    </source>
</reference>
<dbReference type="Proteomes" id="UP001165085">
    <property type="component" value="Unassembled WGS sequence"/>
</dbReference>
<dbReference type="AlphaFoldDB" id="A0A9W6ZL77"/>
<accession>A0A9W6ZL77</accession>
<name>A0A9W6ZL77_9STRA</name>
<gene>
    <name evidence="1" type="ORF">TrST_g10509</name>
</gene>
<evidence type="ECO:0000313" key="2">
    <source>
        <dbReference type="Proteomes" id="UP001165085"/>
    </source>
</evidence>